<keyword evidence="1" id="KW-0472">Membrane</keyword>
<evidence type="ECO:0000313" key="3">
    <source>
        <dbReference type="Proteomes" id="UP001205560"/>
    </source>
</evidence>
<gene>
    <name evidence="2" type="ORF">NX782_01275</name>
</gene>
<feature type="transmembrane region" description="Helical" evidence="1">
    <location>
        <begin position="120"/>
        <end position="141"/>
    </location>
</feature>
<accession>A0ABT2A0Y5</accession>
<evidence type="ECO:0000313" key="2">
    <source>
        <dbReference type="EMBL" id="MCS0587833.1"/>
    </source>
</evidence>
<name>A0ABT2A0Y5_9BURK</name>
<keyword evidence="1" id="KW-1133">Transmembrane helix</keyword>
<evidence type="ECO:0000256" key="1">
    <source>
        <dbReference type="SAM" id="Phobius"/>
    </source>
</evidence>
<proteinExistence type="predicted"/>
<dbReference type="Proteomes" id="UP001205560">
    <property type="component" value="Unassembled WGS sequence"/>
</dbReference>
<protein>
    <recommendedName>
        <fullName evidence="4">MASE1 domain-containing protein</fullName>
    </recommendedName>
</protein>
<dbReference type="RefSeq" id="WP_258843668.1">
    <property type="nucleotide sequence ID" value="NZ_JANUGX010000001.1"/>
</dbReference>
<sequence length="190" mass="20904">MKAAARHLAHVGITLVSFLFLNWLNELAFIRLEQSAGVNWVFIPAGIRLLSTLLFGLAGFEGLLLAGLYLNFHHFSFGSDFRAWSGAVAGALAPYLASLFARHWFDLRPRLKGLTPRRLLFTGALCGVMSPVFHHALVWVLSGTVDWTALAVMIVGDTVGILIVLTAAKGVIALIERRHPATQVMRRWTS</sequence>
<evidence type="ECO:0008006" key="4">
    <source>
        <dbReference type="Google" id="ProtNLM"/>
    </source>
</evidence>
<organism evidence="2 3">
    <name type="scientific">Massilia norwichensis</name>
    <dbReference type="NCBI Taxonomy" id="1442366"/>
    <lineage>
        <taxon>Bacteria</taxon>
        <taxon>Pseudomonadati</taxon>
        <taxon>Pseudomonadota</taxon>
        <taxon>Betaproteobacteria</taxon>
        <taxon>Burkholderiales</taxon>
        <taxon>Oxalobacteraceae</taxon>
        <taxon>Telluria group</taxon>
        <taxon>Massilia</taxon>
    </lineage>
</organism>
<keyword evidence="3" id="KW-1185">Reference proteome</keyword>
<keyword evidence="1" id="KW-0812">Transmembrane</keyword>
<dbReference type="EMBL" id="JANUGX010000001">
    <property type="protein sequence ID" value="MCS0587833.1"/>
    <property type="molecule type" value="Genomic_DNA"/>
</dbReference>
<reference evidence="2 3" key="1">
    <citation type="submission" date="2022-08" db="EMBL/GenBank/DDBJ databases">
        <title>Reclassification of Massilia species as members of the genera Telluria, Duganella, Pseudoduganella, Mokoshia gen. nov. and Zemynaea gen. nov. using orthogonal and non-orthogonal genome-based approaches.</title>
        <authorList>
            <person name="Bowman J.P."/>
        </authorList>
    </citation>
    <scope>NUCLEOTIDE SEQUENCE [LARGE SCALE GENOMIC DNA]</scope>
    <source>
        <strain evidence="2 3">LMG 28164</strain>
    </source>
</reference>
<comment type="caution">
    <text evidence="2">The sequence shown here is derived from an EMBL/GenBank/DDBJ whole genome shotgun (WGS) entry which is preliminary data.</text>
</comment>
<feature type="transmembrane region" description="Helical" evidence="1">
    <location>
        <begin position="147"/>
        <end position="168"/>
    </location>
</feature>
<feature type="transmembrane region" description="Helical" evidence="1">
    <location>
        <begin position="81"/>
        <end position="100"/>
    </location>
</feature>
<feature type="transmembrane region" description="Helical" evidence="1">
    <location>
        <begin position="45"/>
        <end position="69"/>
    </location>
</feature>